<protein>
    <recommendedName>
        <fullName evidence="3">THD domain-containing protein</fullName>
    </recommendedName>
</protein>
<accession>A0A556TIB8</accession>
<dbReference type="Gene3D" id="2.60.120.40">
    <property type="match status" value="1"/>
</dbReference>
<dbReference type="GO" id="GO:0006955">
    <property type="term" value="P:immune response"/>
    <property type="evidence" value="ECO:0007669"/>
    <property type="project" value="InterPro"/>
</dbReference>
<evidence type="ECO:0000259" key="3">
    <source>
        <dbReference type="Pfam" id="PF00229"/>
    </source>
</evidence>
<evidence type="ECO:0000256" key="1">
    <source>
        <dbReference type="ARBA" id="ARBA00008670"/>
    </source>
</evidence>
<feature type="domain" description="THD" evidence="3">
    <location>
        <begin position="172"/>
        <end position="282"/>
    </location>
</feature>
<comment type="similarity">
    <text evidence="1">Belongs to the tumor necrosis factor family.</text>
</comment>
<proteinExistence type="inferred from homology"/>
<dbReference type="Pfam" id="PF00229">
    <property type="entry name" value="TNF"/>
    <property type="match status" value="1"/>
</dbReference>
<dbReference type="Proteomes" id="UP000319801">
    <property type="component" value="Unassembled WGS sequence"/>
</dbReference>
<dbReference type="PROSITE" id="PS00251">
    <property type="entry name" value="THD_1"/>
    <property type="match status" value="1"/>
</dbReference>
<dbReference type="SUPFAM" id="SSF49842">
    <property type="entry name" value="TNF-like"/>
    <property type="match status" value="1"/>
</dbReference>
<dbReference type="OrthoDB" id="9936525at2759"/>
<organism evidence="4 5">
    <name type="scientific">Bagarius yarrelli</name>
    <name type="common">Goonch</name>
    <name type="synonym">Bagrus yarrelli</name>
    <dbReference type="NCBI Taxonomy" id="175774"/>
    <lineage>
        <taxon>Eukaryota</taxon>
        <taxon>Metazoa</taxon>
        <taxon>Chordata</taxon>
        <taxon>Craniata</taxon>
        <taxon>Vertebrata</taxon>
        <taxon>Euteleostomi</taxon>
        <taxon>Actinopterygii</taxon>
        <taxon>Neopterygii</taxon>
        <taxon>Teleostei</taxon>
        <taxon>Ostariophysi</taxon>
        <taxon>Siluriformes</taxon>
        <taxon>Sisoridae</taxon>
        <taxon>Sisorinae</taxon>
        <taxon>Bagarius</taxon>
    </lineage>
</organism>
<dbReference type="GO" id="GO:0016020">
    <property type="term" value="C:membrane"/>
    <property type="evidence" value="ECO:0007669"/>
    <property type="project" value="InterPro"/>
</dbReference>
<name>A0A556TIB8_BAGYA</name>
<dbReference type="InterPro" id="IPR021184">
    <property type="entry name" value="TNF_CS"/>
</dbReference>
<dbReference type="InterPro" id="IPR006052">
    <property type="entry name" value="TNF_dom"/>
</dbReference>
<feature type="region of interest" description="Disordered" evidence="2">
    <location>
        <begin position="117"/>
        <end position="136"/>
    </location>
</feature>
<gene>
    <name evidence="4" type="ORF">Baya_0463</name>
</gene>
<feature type="region of interest" description="Disordered" evidence="2">
    <location>
        <begin position="22"/>
        <end position="44"/>
    </location>
</feature>
<comment type="caution">
    <text evidence="4">The sequence shown here is derived from an EMBL/GenBank/DDBJ whole genome shotgun (WGS) entry which is preliminary data.</text>
</comment>
<evidence type="ECO:0000256" key="2">
    <source>
        <dbReference type="SAM" id="MobiDB-lite"/>
    </source>
</evidence>
<dbReference type="AlphaFoldDB" id="A0A556TIB8"/>
<dbReference type="InterPro" id="IPR008983">
    <property type="entry name" value="Tumour_necrosis_fac-like_dom"/>
</dbReference>
<dbReference type="GO" id="GO:0005164">
    <property type="term" value="F:tumor necrosis factor receptor binding"/>
    <property type="evidence" value="ECO:0007669"/>
    <property type="project" value="InterPro"/>
</dbReference>
<dbReference type="EMBL" id="VCAZ01000002">
    <property type="protein sequence ID" value="TSK14480.1"/>
    <property type="molecule type" value="Genomic_DNA"/>
</dbReference>
<evidence type="ECO:0000313" key="5">
    <source>
        <dbReference type="Proteomes" id="UP000319801"/>
    </source>
</evidence>
<keyword evidence="5" id="KW-1185">Reference proteome</keyword>
<reference evidence="4 5" key="1">
    <citation type="journal article" date="2019" name="Genome Biol. Evol.">
        <title>Whole-Genome Sequencing of the Giant Devil Catfish, Bagarius yarrelli.</title>
        <authorList>
            <person name="Jiang W."/>
            <person name="Lv Y."/>
            <person name="Cheng L."/>
            <person name="Yang K."/>
            <person name="Chao B."/>
            <person name="Wang X."/>
            <person name="Li Y."/>
            <person name="Pan X."/>
            <person name="You X."/>
            <person name="Zhang Y."/>
            <person name="Yang J."/>
            <person name="Li J."/>
            <person name="Zhang X."/>
            <person name="Liu S."/>
            <person name="Sun C."/>
            <person name="Yang J."/>
            <person name="Shi Q."/>
        </authorList>
    </citation>
    <scope>NUCLEOTIDE SEQUENCE [LARGE SCALE GENOMIC DNA]</scope>
    <source>
        <strain evidence="4">JWS20170419001</strain>
        <tissue evidence="4">Muscle</tissue>
    </source>
</reference>
<evidence type="ECO:0000313" key="4">
    <source>
        <dbReference type="EMBL" id="TSK14480.1"/>
    </source>
</evidence>
<sequence>MLPKSKCARIFIHSVDTPRLAERSRAQRGASDIGPNDASAFFPPMRESKRRGKFGWINTIKKDQLEDLRPNARIVTWSQSKRENSQEMKLHKTRFLIVMLWFQVSLHVTQAATTKKQTHAKDIQAGNQMADPPSRNFRHTRETVQLLTARKDGKIVPAIHEDGTYIWWGHTESKFKLEDNDTALVVPRQGLYLVNLKMYYMIPASYNCNKNLLLKTEIQQYHTSYNIWREVIKGEDTMQCVHHWHQSVTLSQVVRFEKGTKLRVVIEAKNYKFIVGDDSTYLNVTLL</sequence>